<feature type="transmembrane region" description="Helical" evidence="1">
    <location>
        <begin position="7"/>
        <end position="28"/>
    </location>
</feature>
<protein>
    <submittedName>
        <fullName evidence="2">DUF2550 domain-containing protein</fullName>
    </submittedName>
</protein>
<evidence type="ECO:0000313" key="3">
    <source>
        <dbReference type="Proteomes" id="UP000676079"/>
    </source>
</evidence>
<keyword evidence="3" id="KW-1185">Reference proteome</keyword>
<keyword evidence="1" id="KW-1133">Transmembrane helix</keyword>
<proteinExistence type="predicted"/>
<evidence type="ECO:0000256" key="1">
    <source>
        <dbReference type="SAM" id="Phobius"/>
    </source>
</evidence>
<organism evidence="2 3">
    <name type="scientific">Nocardiopsis changdeensis</name>
    <dbReference type="NCBI Taxonomy" id="2831969"/>
    <lineage>
        <taxon>Bacteria</taxon>
        <taxon>Bacillati</taxon>
        <taxon>Actinomycetota</taxon>
        <taxon>Actinomycetes</taxon>
        <taxon>Streptosporangiales</taxon>
        <taxon>Nocardiopsidaceae</taxon>
        <taxon>Nocardiopsis</taxon>
    </lineage>
</organism>
<dbReference type="InterPro" id="IPR019675">
    <property type="entry name" value="DUF2550"/>
</dbReference>
<keyword evidence="1" id="KW-0472">Membrane</keyword>
<evidence type="ECO:0000313" key="2">
    <source>
        <dbReference type="EMBL" id="QUX21758.1"/>
    </source>
</evidence>
<gene>
    <name evidence="2" type="ORF">KGD84_25780</name>
</gene>
<keyword evidence="1" id="KW-0812">Transmembrane</keyword>
<dbReference type="Pfam" id="PF10739">
    <property type="entry name" value="DUF2550"/>
    <property type="match status" value="1"/>
</dbReference>
<accession>A0ABX8BMW9</accession>
<dbReference type="RefSeq" id="WP_220562982.1">
    <property type="nucleotide sequence ID" value="NZ_CP074133.1"/>
</dbReference>
<name>A0ABX8BMW9_9ACTN</name>
<reference evidence="2 3" key="1">
    <citation type="submission" date="2021-05" db="EMBL/GenBank/DDBJ databases">
        <title>Direct Submission.</title>
        <authorList>
            <person name="Li K."/>
            <person name="Gao J."/>
        </authorList>
    </citation>
    <scope>NUCLEOTIDE SEQUENCE [LARGE SCALE GENOMIC DNA]</scope>
    <source>
        <strain evidence="2 3">Mg02</strain>
    </source>
</reference>
<dbReference type="EMBL" id="CP074133">
    <property type="protein sequence ID" value="QUX21758.1"/>
    <property type="molecule type" value="Genomic_DNA"/>
</dbReference>
<dbReference type="Proteomes" id="UP000676079">
    <property type="component" value="Chromosome"/>
</dbReference>
<sequence length="150" mass="16390">MEQPLDLLRWVFPALLLCAAALVAAAVLRRRVLLRHGGAVECHLRFPGAGGRRGAWRIGLCRYGSLDLGWFPAFSIRPRPTAELSRRGLVVSGRRPPEPGEQLPADTTVVRLTWPGGGDRPAVEIAMNDATLTGFLSWVESLPPGTEWDT</sequence>